<organism evidence="1 2">
    <name type="scientific">Cronartium quercuum f. sp. fusiforme G11</name>
    <dbReference type="NCBI Taxonomy" id="708437"/>
    <lineage>
        <taxon>Eukaryota</taxon>
        <taxon>Fungi</taxon>
        <taxon>Dikarya</taxon>
        <taxon>Basidiomycota</taxon>
        <taxon>Pucciniomycotina</taxon>
        <taxon>Pucciniomycetes</taxon>
        <taxon>Pucciniales</taxon>
        <taxon>Coleosporiaceae</taxon>
        <taxon>Cronartium</taxon>
    </lineage>
</organism>
<reference evidence="1" key="1">
    <citation type="submission" date="2013-11" db="EMBL/GenBank/DDBJ databases">
        <title>Genome sequence of the fusiform rust pathogen reveals effectors for host alternation and coevolution with pine.</title>
        <authorList>
            <consortium name="DOE Joint Genome Institute"/>
            <person name="Smith K."/>
            <person name="Pendleton A."/>
            <person name="Kubisiak T."/>
            <person name="Anderson C."/>
            <person name="Salamov A."/>
            <person name="Aerts A."/>
            <person name="Riley R."/>
            <person name="Clum A."/>
            <person name="Lindquist E."/>
            <person name="Ence D."/>
            <person name="Campbell M."/>
            <person name="Kronenberg Z."/>
            <person name="Feau N."/>
            <person name="Dhillon B."/>
            <person name="Hamelin R."/>
            <person name="Burleigh J."/>
            <person name="Smith J."/>
            <person name="Yandell M."/>
            <person name="Nelson C."/>
            <person name="Grigoriev I."/>
            <person name="Davis J."/>
        </authorList>
    </citation>
    <scope>NUCLEOTIDE SEQUENCE</scope>
    <source>
        <strain evidence="1">G11</strain>
    </source>
</reference>
<sequence>MRANILKVLHSCTGRQKVNHNLYPPQGKLVRLPVPERPWSSLGVDFIVKPLLSDGFDSMIVVINHYSKGAHFISAEVS</sequence>
<name>A0A9P6TES2_9BASI</name>
<protein>
    <submittedName>
        <fullName evidence="1">Uncharacterized protein</fullName>
    </submittedName>
</protein>
<dbReference type="Proteomes" id="UP000886653">
    <property type="component" value="Unassembled WGS sequence"/>
</dbReference>
<proteinExistence type="predicted"/>
<dbReference type="EMBL" id="MU167241">
    <property type="protein sequence ID" value="KAG0148043.1"/>
    <property type="molecule type" value="Genomic_DNA"/>
</dbReference>
<gene>
    <name evidence="1" type="ORF">CROQUDRAFT_670173</name>
</gene>
<dbReference type="OrthoDB" id="2273864at2759"/>
<keyword evidence="2" id="KW-1185">Reference proteome</keyword>
<evidence type="ECO:0000313" key="2">
    <source>
        <dbReference type="Proteomes" id="UP000886653"/>
    </source>
</evidence>
<accession>A0A9P6TES2</accession>
<comment type="caution">
    <text evidence="1">The sequence shown here is derived from an EMBL/GenBank/DDBJ whole genome shotgun (WGS) entry which is preliminary data.</text>
</comment>
<evidence type="ECO:0000313" key="1">
    <source>
        <dbReference type="EMBL" id="KAG0148043.1"/>
    </source>
</evidence>
<dbReference type="AlphaFoldDB" id="A0A9P6TES2"/>